<dbReference type="InterPro" id="IPR031165">
    <property type="entry name" value="GNAT_YJDJ"/>
</dbReference>
<dbReference type="SUPFAM" id="SSF55729">
    <property type="entry name" value="Acyl-CoA N-acyltransferases (Nat)"/>
    <property type="match status" value="1"/>
</dbReference>
<comment type="similarity">
    <text evidence="1">Belongs to the NATD1 family.</text>
</comment>
<protein>
    <recommendedName>
        <fullName evidence="2">Protein NATD1</fullName>
    </recommendedName>
    <alternativeName>
        <fullName evidence="3">N-acetyltransferase domain-containing protein 1</fullName>
    </alternativeName>
</protein>
<dbReference type="GeneTree" id="ENSGT00390000014840"/>
<dbReference type="Proteomes" id="UP000694568">
    <property type="component" value="Unplaced"/>
</dbReference>
<accession>A0A8C9XBM4</accession>
<organism evidence="5 6">
    <name type="scientific">Sander lucioperca</name>
    <name type="common">Pike-perch</name>
    <name type="synonym">Perca lucioperca</name>
    <dbReference type="NCBI Taxonomy" id="283035"/>
    <lineage>
        <taxon>Eukaryota</taxon>
        <taxon>Metazoa</taxon>
        <taxon>Chordata</taxon>
        <taxon>Craniata</taxon>
        <taxon>Vertebrata</taxon>
        <taxon>Euteleostomi</taxon>
        <taxon>Actinopterygii</taxon>
        <taxon>Neopterygii</taxon>
        <taxon>Teleostei</taxon>
        <taxon>Neoteleostei</taxon>
        <taxon>Acanthomorphata</taxon>
        <taxon>Eupercaria</taxon>
        <taxon>Perciformes</taxon>
        <taxon>Percoidei</taxon>
        <taxon>Percidae</taxon>
        <taxon>Luciopercinae</taxon>
        <taxon>Sander</taxon>
    </lineage>
</organism>
<evidence type="ECO:0000259" key="4">
    <source>
        <dbReference type="PROSITE" id="PS51729"/>
    </source>
</evidence>
<evidence type="ECO:0000313" key="5">
    <source>
        <dbReference type="Ensembl" id="ENSSLUP00000008274.1"/>
    </source>
</evidence>
<dbReference type="InterPro" id="IPR016181">
    <property type="entry name" value="Acyl_CoA_acyltransferase"/>
</dbReference>
<dbReference type="FunFam" id="3.40.630.30:FF:000030">
    <property type="entry name" value="NATD1 isoform 1"/>
    <property type="match status" value="1"/>
</dbReference>
<dbReference type="Ensembl" id="ENSSLUT00000008545.1">
    <property type="protein sequence ID" value="ENSSLUP00000008274.1"/>
    <property type="gene ID" value="ENSSLUG00000003902.1"/>
</dbReference>
<dbReference type="Pfam" id="PF14542">
    <property type="entry name" value="Acetyltransf_CG"/>
    <property type="match status" value="1"/>
</dbReference>
<dbReference type="PROSITE" id="PS51729">
    <property type="entry name" value="GNAT_YJDJ"/>
    <property type="match status" value="1"/>
</dbReference>
<name>A0A8C9XBM4_SANLU</name>
<evidence type="ECO:0000313" key="6">
    <source>
        <dbReference type="Proteomes" id="UP000694568"/>
    </source>
</evidence>
<dbReference type="InterPro" id="IPR045057">
    <property type="entry name" value="Gcn5-rel_NAT"/>
</dbReference>
<sequence>INNLACGLTLNFYQLNTIKNYDLCLPSGSHDRAVLLYEYVGKKTVDLQHTEVPDAYRGRGIAKHLAKAAMDFVVEEDLKAHLTCWYIQKYVKENPQPQYFEHIYQ</sequence>
<gene>
    <name evidence="5" type="primary">natd1</name>
</gene>
<reference evidence="5" key="1">
    <citation type="submission" date="2025-08" db="UniProtKB">
        <authorList>
            <consortium name="Ensembl"/>
        </authorList>
    </citation>
    <scope>IDENTIFICATION</scope>
</reference>
<evidence type="ECO:0000256" key="2">
    <source>
        <dbReference type="ARBA" id="ARBA00020243"/>
    </source>
</evidence>
<evidence type="ECO:0000256" key="1">
    <source>
        <dbReference type="ARBA" id="ARBA00006233"/>
    </source>
</evidence>
<dbReference type="Gene3D" id="3.40.630.30">
    <property type="match status" value="1"/>
</dbReference>
<dbReference type="AlphaFoldDB" id="A0A8C9XBM4"/>
<evidence type="ECO:0000256" key="3">
    <source>
        <dbReference type="ARBA" id="ARBA00031876"/>
    </source>
</evidence>
<reference evidence="5" key="2">
    <citation type="submission" date="2025-09" db="UniProtKB">
        <authorList>
            <consortium name="Ensembl"/>
        </authorList>
    </citation>
    <scope>IDENTIFICATION</scope>
</reference>
<dbReference type="PANTHER" id="PTHR31435">
    <property type="entry name" value="PROTEIN NATD1"/>
    <property type="match status" value="1"/>
</dbReference>
<proteinExistence type="inferred from homology"/>
<dbReference type="PANTHER" id="PTHR31435:SF9">
    <property type="entry name" value="PROTEIN NATD1"/>
    <property type="match status" value="1"/>
</dbReference>
<feature type="domain" description="N-acetyltransferase" evidence="4">
    <location>
        <begin position="15"/>
        <end position="104"/>
    </location>
</feature>
<keyword evidence="6" id="KW-1185">Reference proteome</keyword>